<accession>S4PSY4</accession>
<organism evidence="1">
    <name type="scientific">Pararge aegeria</name>
    <name type="common">speckled wood butterfly</name>
    <dbReference type="NCBI Taxonomy" id="116150"/>
    <lineage>
        <taxon>Eukaryota</taxon>
        <taxon>Metazoa</taxon>
        <taxon>Ecdysozoa</taxon>
        <taxon>Arthropoda</taxon>
        <taxon>Hexapoda</taxon>
        <taxon>Insecta</taxon>
        <taxon>Pterygota</taxon>
        <taxon>Neoptera</taxon>
        <taxon>Endopterygota</taxon>
        <taxon>Lepidoptera</taxon>
        <taxon>Glossata</taxon>
        <taxon>Ditrysia</taxon>
        <taxon>Papilionoidea</taxon>
        <taxon>Nymphalidae</taxon>
        <taxon>Satyrinae</taxon>
        <taxon>Satyrini</taxon>
        <taxon>Parargina</taxon>
        <taxon>Pararge</taxon>
    </lineage>
</organism>
<dbReference type="AlphaFoldDB" id="S4PSY4"/>
<dbReference type="EMBL" id="GAIX01012983">
    <property type="protein sequence ID" value="JAA79577.1"/>
    <property type="molecule type" value="Transcribed_RNA"/>
</dbReference>
<name>S4PSY4_9NEOP</name>
<reference evidence="1" key="1">
    <citation type="journal article" date="2013" name="BMC Genomics">
        <title>Unscrambling butterfly oogenesis.</title>
        <authorList>
            <person name="Carter J.M."/>
            <person name="Baker S.C."/>
            <person name="Pink R."/>
            <person name="Carter D.R."/>
            <person name="Collins A."/>
            <person name="Tomlin J."/>
            <person name="Gibbs M."/>
            <person name="Breuker C.J."/>
        </authorList>
    </citation>
    <scope>NUCLEOTIDE SEQUENCE</scope>
    <source>
        <tissue evidence="1">Ovary</tissue>
    </source>
</reference>
<sequence>MMSDCRDIDYIEPFRCLAFRFQNSSKGVLANRKKAKRDVFRYDIVTVNNDRSRPSKPRGTVPARHTQIGITIGNPKPIYHVVTNCHP</sequence>
<proteinExistence type="predicted"/>
<evidence type="ECO:0000313" key="1">
    <source>
        <dbReference type="EMBL" id="JAA79577.1"/>
    </source>
</evidence>
<reference evidence="1" key="2">
    <citation type="submission" date="2013-05" db="EMBL/GenBank/DDBJ databases">
        <authorList>
            <person name="Carter J.-M."/>
            <person name="Baker S.C."/>
            <person name="Pink R."/>
            <person name="Carter D.R.F."/>
            <person name="Collins A."/>
            <person name="Tomlin J."/>
            <person name="Gibbs M."/>
            <person name="Breuker C.J."/>
        </authorList>
    </citation>
    <scope>NUCLEOTIDE SEQUENCE</scope>
    <source>
        <tissue evidence="1">Ovary</tissue>
    </source>
</reference>
<protein>
    <submittedName>
        <fullName evidence="1">Uncharacterized protein</fullName>
    </submittedName>
</protein>